<accession>A0A514LH64</accession>
<evidence type="ECO:0000259" key="8">
    <source>
        <dbReference type="Pfam" id="PF00266"/>
    </source>
</evidence>
<evidence type="ECO:0000256" key="6">
    <source>
        <dbReference type="ARBA" id="ARBA00023014"/>
    </source>
</evidence>
<dbReference type="EMBL" id="CP035485">
    <property type="protein sequence ID" value="QDI91180.1"/>
    <property type="molecule type" value="Genomic_DNA"/>
</dbReference>
<dbReference type="GO" id="GO:0031071">
    <property type="term" value="F:cysteine desulfurase activity"/>
    <property type="evidence" value="ECO:0007669"/>
    <property type="project" value="UniProtKB-ARBA"/>
</dbReference>
<comment type="cofactor">
    <cofactor evidence="1">
        <name>pyridoxal 5'-phosphate</name>
        <dbReference type="ChEBI" id="CHEBI:597326"/>
    </cofactor>
</comment>
<evidence type="ECO:0000256" key="1">
    <source>
        <dbReference type="ARBA" id="ARBA00001933"/>
    </source>
</evidence>
<proteinExistence type="inferred from homology"/>
<keyword evidence="3" id="KW-0479">Metal-binding</keyword>
<dbReference type="GO" id="GO:0051536">
    <property type="term" value="F:iron-sulfur cluster binding"/>
    <property type="evidence" value="ECO:0007669"/>
    <property type="project" value="UniProtKB-KW"/>
</dbReference>
<evidence type="ECO:0000256" key="5">
    <source>
        <dbReference type="ARBA" id="ARBA00023004"/>
    </source>
</evidence>
<dbReference type="InterPro" id="IPR015421">
    <property type="entry name" value="PyrdxlP-dep_Trfase_major"/>
</dbReference>
<dbReference type="OrthoDB" id="9808002at2"/>
<dbReference type="KEGG" id="sale:EPH95_08265"/>
<sequence length="383" mass="42442">MIYLDNSATTLPFDEVLDTYQKTAIRHFGNPSSLHDYGSEAEQLLRQARQSIANILNINTGEITFTSGGTEGNNIAIKGAAYARRARGNHIITSAVEHPSVLETCRYLENHGFEVTYLPVDEEGHVKLQDVKEAVREETILVSIMHVNHETGAVQPVEKIAEWLRGREKIRFHIDHVQGVAKVPLPLKNSGIDLCTVSAHKIHGLKGIGLLYIREGVQVEPLFHGGGQEQNVRSGTENLPGIVAFAKALRLSFERYQEAKSTLEKNKEMLIQACREREGMTVNTPENDSAPHIVNVSVFGTRPEIVIQALTKKNIHVSSKSACAARLQTASEVLAAQFGHEERAETGLRFSFSSETKDADIKQLMSALDEVVPEIRRVNEVKI</sequence>
<feature type="coiled-coil region" evidence="7">
    <location>
        <begin position="246"/>
        <end position="273"/>
    </location>
</feature>
<dbReference type="InterPro" id="IPR015422">
    <property type="entry name" value="PyrdxlP-dep_Trfase_small"/>
</dbReference>
<dbReference type="NCBIfam" id="NF002806">
    <property type="entry name" value="PRK02948.1"/>
    <property type="match status" value="1"/>
</dbReference>
<comment type="similarity">
    <text evidence="2">Belongs to the class-V pyridoxal-phosphate-dependent aminotransferase family. NifS/IscS subfamily.</text>
</comment>
<dbReference type="GO" id="GO:0046872">
    <property type="term" value="F:metal ion binding"/>
    <property type="evidence" value="ECO:0007669"/>
    <property type="project" value="UniProtKB-KW"/>
</dbReference>
<keyword evidence="6" id="KW-0411">Iron-sulfur</keyword>
<gene>
    <name evidence="9" type="ORF">EPH95_08265</name>
</gene>
<evidence type="ECO:0000313" key="9">
    <source>
        <dbReference type="EMBL" id="QDI91180.1"/>
    </source>
</evidence>
<dbReference type="Proteomes" id="UP000319756">
    <property type="component" value="Chromosome"/>
</dbReference>
<keyword evidence="10" id="KW-1185">Reference proteome</keyword>
<dbReference type="SUPFAM" id="SSF53383">
    <property type="entry name" value="PLP-dependent transferases"/>
    <property type="match status" value="1"/>
</dbReference>
<reference evidence="10" key="1">
    <citation type="submission" date="2019-01" db="EMBL/GenBank/DDBJ databases">
        <title>Genomic analysis of Salicibibacter sp. NKC3-5.</title>
        <authorList>
            <person name="Oh Y.J."/>
        </authorList>
    </citation>
    <scope>NUCLEOTIDE SEQUENCE [LARGE SCALE GENOMIC DNA]</scope>
    <source>
        <strain evidence="10">NKC3-5</strain>
    </source>
</reference>
<keyword evidence="5" id="KW-0408">Iron</keyword>
<feature type="domain" description="Aminotransferase class V" evidence="8">
    <location>
        <begin position="2"/>
        <end position="364"/>
    </location>
</feature>
<dbReference type="Gene3D" id="3.40.640.10">
    <property type="entry name" value="Type I PLP-dependent aspartate aminotransferase-like (Major domain)"/>
    <property type="match status" value="1"/>
</dbReference>
<name>A0A514LH64_9BACI</name>
<organism evidence="9 10">
    <name type="scientific">Salicibibacter halophilus</name>
    <dbReference type="NCBI Taxonomy" id="2502791"/>
    <lineage>
        <taxon>Bacteria</taxon>
        <taxon>Bacillati</taxon>
        <taxon>Bacillota</taxon>
        <taxon>Bacilli</taxon>
        <taxon>Bacillales</taxon>
        <taxon>Bacillaceae</taxon>
        <taxon>Salicibibacter</taxon>
    </lineage>
</organism>
<keyword evidence="7" id="KW-0175">Coiled coil</keyword>
<dbReference type="RefSeq" id="WP_142089022.1">
    <property type="nucleotide sequence ID" value="NZ_CP035485.1"/>
</dbReference>
<evidence type="ECO:0000256" key="2">
    <source>
        <dbReference type="ARBA" id="ARBA00006490"/>
    </source>
</evidence>
<protein>
    <submittedName>
        <fullName evidence="9">Cysteine desulfurase</fullName>
    </submittedName>
</protein>
<dbReference type="PANTHER" id="PTHR11601">
    <property type="entry name" value="CYSTEINE DESULFURYLASE FAMILY MEMBER"/>
    <property type="match status" value="1"/>
</dbReference>
<dbReference type="InterPro" id="IPR016454">
    <property type="entry name" value="Cysteine_dSase"/>
</dbReference>
<evidence type="ECO:0000256" key="3">
    <source>
        <dbReference type="ARBA" id="ARBA00022723"/>
    </source>
</evidence>
<dbReference type="FunFam" id="3.40.640.10:FF:000084">
    <property type="entry name" value="IscS-like cysteine desulfurase"/>
    <property type="match status" value="1"/>
</dbReference>
<evidence type="ECO:0000256" key="4">
    <source>
        <dbReference type="ARBA" id="ARBA00022898"/>
    </source>
</evidence>
<dbReference type="Gene3D" id="3.90.1150.10">
    <property type="entry name" value="Aspartate Aminotransferase, domain 1"/>
    <property type="match status" value="1"/>
</dbReference>
<dbReference type="PANTHER" id="PTHR11601:SF50">
    <property type="entry name" value="CYSTEINE DESULFURASE ISCS 2-RELATED"/>
    <property type="match status" value="1"/>
</dbReference>
<keyword evidence="4" id="KW-0663">Pyridoxal phosphate</keyword>
<evidence type="ECO:0000256" key="7">
    <source>
        <dbReference type="SAM" id="Coils"/>
    </source>
</evidence>
<evidence type="ECO:0000313" key="10">
    <source>
        <dbReference type="Proteomes" id="UP000319756"/>
    </source>
</evidence>
<dbReference type="PIRSF" id="PIRSF005572">
    <property type="entry name" value="NifS"/>
    <property type="match status" value="1"/>
</dbReference>
<dbReference type="InterPro" id="IPR015424">
    <property type="entry name" value="PyrdxlP-dep_Trfase"/>
</dbReference>
<dbReference type="Pfam" id="PF00266">
    <property type="entry name" value="Aminotran_5"/>
    <property type="match status" value="1"/>
</dbReference>
<dbReference type="AlphaFoldDB" id="A0A514LH64"/>
<dbReference type="InterPro" id="IPR000192">
    <property type="entry name" value="Aminotrans_V_dom"/>
</dbReference>